<keyword evidence="3" id="KW-1185">Reference proteome</keyword>
<protein>
    <recommendedName>
        <fullName evidence="4">Holin</fullName>
    </recommendedName>
</protein>
<sequence length="70" mass="7354">MDNAKTWYESKAVWGGLIALFASILQARGHLFPYEQQAALVDALTSAGGAFGALLAIYGRLAATKPIVGT</sequence>
<evidence type="ECO:0000313" key="2">
    <source>
        <dbReference type="EMBL" id="MBB4142706.1"/>
    </source>
</evidence>
<dbReference type="AlphaFoldDB" id="A0A7W6LGV0"/>
<keyword evidence="1" id="KW-0812">Transmembrane</keyword>
<dbReference type="Proteomes" id="UP000519897">
    <property type="component" value="Unassembled WGS sequence"/>
</dbReference>
<accession>A0A7W6LGV0</accession>
<evidence type="ECO:0000256" key="1">
    <source>
        <dbReference type="SAM" id="Phobius"/>
    </source>
</evidence>
<keyword evidence="1" id="KW-1133">Transmembrane helix</keyword>
<evidence type="ECO:0008006" key="4">
    <source>
        <dbReference type="Google" id="ProtNLM"/>
    </source>
</evidence>
<dbReference type="EMBL" id="JACIEC010000001">
    <property type="protein sequence ID" value="MBB4142706.1"/>
    <property type="molecule type" value="Genomic_DNA"/>
</dbReference>
<keyword evidence="1" id="KW-0472">Membrane</keyword>
<feature type="transmembrane region" description="Helical" evidence="1">
    <location>
        <begin position="38"/>
        <end position="58"/>
    </location>
</feature>
<feature type="transmembrane region" description="Helical" evidence="1">
    <location>
        <begin position="12"/>
        <end position="32"/>
    </location>
</feature>
<comment type="caution">
    <text evidence="2">The sequence shown here is derived from an EMBL/GenBank/DDBJ whole genome shotgun (WGS) entry which is preliminary data.</text>
</comment>
<organism evidence="2 3">
    <name type="scientific">Rhizobium rhizoryzae</name>
    <dbReference type="NCBI Taxonomy" id="451876"/>
    <lineage>
        <taxon>Bacteria</taxon>
        <taxon>Pseudomonadati</taxon>
        <taxon>Pseudomonadota</taxon>
        <taxon>Alphaproteobacteria</taxon>
        <taxon>Hyphomicrobiales</taxon>
        <taxon>Rhizobiaceae</taxon>
        <taxon>Rhizobium/Agrobacterium group</taxon>
        <taxon>Rhizobium</taxon>
    </lineage>
</organism>
<evidence type="ECO:0000313" key="3">
    <source>
        <dbReference type="Proteomes" id="UP000519897"/>
    </source>
</evidence>
<reference evidence="2 3" key="1">
    <citation type="submission" date="2020-08" db="EMBL/GenBank/DDBJ databases">
        <title>Genomic Encyclopedia of Type Strains, Phase IV (KMG-IV): sequencing the most valuable type-strain genomes for metagenomic binning, comparative biology and taxonomic classification.</title>
        <authorList>
            <person name="Goeker M."/>
        </authorList>
    </citation>
    <scope>NUCLEOTIDE SEQUENCE [LARGE SCALE GENOMIC DNA]</scope>
    <source>
        <strain evidence="2 3">DSM 29514</strain>
    </source>
</reference>
<proteinExistence type="predicted"/>
<name>A0A7W6LGV0_9HYPH</name>
<gene>
    <name evidence="2" type="ORF">GGQ72_001205</name>
</gene>
<dbReference type="RefSeq" id="WP_062552818.1">
    <property type="nucleotide sequence ID" value="NZ_CP049250.1"/>
</dbReference>